<dbReference type="AlphaFoldDB" id="A0AAV5WAW3"/>
<feature type="transmembrane region" description="Helical" evidence="1">
    <location>
        <begin position="12"/>
        <end position="30"/>
    </location>
</feature>
<keyword evidence="1" id="KW-1133">Transmembrane helix</keyword>
<organism evidence="2 3">
    <name type="scientific">Pristionchus fissidentatus</name>
    <dbReference type="NCBI Taxonomy" id="1538716"/>
    <lineage>
        <taxon>Eukaryota</taxon>
        <taxon>Metazoa</taxon>
        <taxon>Ecdysozoa</taxon>
        <taxon>Nematoda</taxon>
        <taxon>Chromadorea</taxon>
        <taxon>Rhabditida</taxon>
        <taxon>Rhabditina</taxon>
        <taxon>Diplogasteromorpha</taxon>
        <taxon>Diplogasteroidea</taxon>
        <taxon>Neodiplogasteridae</taxon>
        <taxon>Pristionchus</taxon>
    </lineage>
</organism>
<dbReference type="Proteomes" id="UP001432322">
    <property type="component" value="Unassembled WGS sequence"/>
</dbReference>
<dbReference type="EMBL" id="BTSY01000005">
    <property type="protein sequence ID" value="GMT27884.1"/>
    <property type="molecule type" value="Genomic_DNA"/>
</dbReference>
<feature type="non-terminal residue" evidence="2">
    <location>
        <position position="150"/>
    </location>
</feature>
<evidence type="ECO:0000313" key="3">
    <source>
        <dbReference type="Proteomes" id="UP001432322"/>
    </source>
</evidence>
<reference evidence="2" key="1">
    <citation type="submission" date="2023-10" db="EMBL/GenBank/DDBJ databases">
        <title>Genome assembly of Pristionchus species.</title>
        <authorList>
            <person name="Yoshida K."/>
            <person name="Sommer R.J."/>
        </authorList>
    </citation>
    <scope>NUCLEOTIDE SEQUENCE</scope>
    <source>
        <strain evidence="2">RS5133</strain>
    </source>
</reference>
<gene>
    <name evidence="2" type="ORF">PFISCL1PPCAC_19181</name>
</gene>
<evidence type="ECO:0000313" key="2">
    <source>
        <dbReference type="EMBL" id="GMT27884.1"/>
    </source>
</evidence>
<comment type="caution">
    <text evidence="2">The sequence shown here is derived from an EMBL/GenBank/DDBJ whole genome shotgun (WGS) entry which is preliminary data.</text>
</comment>
<keyword evidence="1" id="KW-0472">Membrane</keyword>
<keyword evidence="3" id="KW-1185">Reference proteome</keyword>
<feature type="non-terminal residue" evidence="2">
    <location>
        <position position="1"/>
    </location>
</feature>
<proteinExistence type="predicted"/>
<accession>A0AAV5WAW3</accession>
<sequence length="150" mass="17358">STLLTFVNNFTHVSFGIVSLPLTSTMFCSIREMIMNRQCKMQSLSVLVEYGIAELFLKECFGVTINDDWSLDTKNRTYLSLNAQLELYSSNPLQFLDLRHFNGNFETYIGRAKNGKEPITQNEISFSLCNEEYVNEKKKTTSLIEFDYPY</sequence>
<keyword evidence="1" id="KW-0812">Transmembrane</keyword>
<name>A0AAV5WAW3_9BILA</name>
<protein>
    <submittedName>
        <fullName evidence="2">Uncharacterized protein</fullName>
    </submittedName>
</protein>
<evidence type="ECO:0000256" key="1">
    <source>
        <dbReference type="SAM" id="Phobius"/>
    </source>
</evidence>